<dbReference type="InterPro" id="IPR016181">
    <property type="entry name" value="Acyl_CoA_acyltransferase"/>
</dbReference>
<evidence type="ECO:0000313" key="3">
    <source>
        <dbReference type="Proteomes" id="UP000251891"/>
    </source>
</evidence>
<gene>
    <name evidence="2" type="ORF">DPM19_26750</name>
</gene>
<dbReference type="EMBL" id="QLYX01000015">
    <property type="protein sequence ID" value="RAY11957.1"/>
    <property type="molecule type" value="Genomic_DNA"/>
</dbReference>
<evidence type="ECO:0000259" key="1">
    <source>
        <dbReference type="PROSITE" id="PS51186"/>
    </source>
</evidence>
<evidence type="ECO:0000313" key="2">
    <source>
        <dbReference type="EMBL" id="RAY11957.1"/>
    </source>
</evidence>
<dbReference type="Proteomes" id="UP000251891">
    <property type="component" value="Unassembled WGS sequence"/>
</dbReference>
<sequence length="178" mass="18645">MLGPARTREKFVHWDTRPETSADAAAVREVVLRAFPTAEEADLVDALRADPAWIDGLAQVAVTAGGAVAGYALLTRCRVGDEPALALAPCAVPPEHQRKGAGSAAIRAALRAARAAGENLVLVLGHPAYYPRFGFGPASRYGIRPPFDVPDEAMMALALNPDRPVPAGVIGYPAPFGV</sequence>
<reference evidence="2 3" key="1">
    <citation type="submission" date="2018-06" db="EMBL/GenBank/DDBJ databases">
        <title>Actinomadura craniellae sp. nov. isolated from marine sponge Craniella sp.</title>
        <authorList>
            <person name="Li L."/>
            <person name="Xu Q.H."/>
            <person name="Lin H.W."/>
            <person name="Lu Y.H."/>
        </authorList>
    </citation>
    <scope>NUCLEOTIDE SEQUENCE [LARGE SCALE GENOMIC DNA]</scope>
    <source>
        <strain evidence="2 3">LHW63021</strain>
    </source>
</reference>
<dbReference type="GO" id="GO:0016747">
    <property type="term" value="F:acyltransferase activity, transferring groups other than amino-acyl groups"/>
    <property type="evidence" value="ECO:0007669"/>
    <property type="project" value="InterPro"/>
</dbReference>
<keyword evidence="2" id="KW-0808">Transferase</keyword>
<proteinExistence type="predicted"/>
<dbReference type="InterPro" id="IPR000182">
    <property type="entry name" value="GNAT_dom"/>
</dbReference>
<organism evidence="2 3">
    <name type="scientific">Actinomadura craniellae</name>
    <dbReference type="NCBI Taxonomy" id="2231787"/>
    <lineage>
        <taxon>Bacteria</taxon>
        <taxon>Bacillati</taxon>
        <taxon>Actinomycetota</taxon>
        <taxon>Actinomycetes</taxon>
        <taxon>Streptosporangiales</taxon>
        <taxon>Thermomonosporaceae</taxon>
        <taxon>Actinomadura</taxon>
    </lineage>
</organism>
<name>A0A365GYQ5_9ACTN</name>
<dbReference type="OrthoDB" id="9797178at2"/>
<dbReference type="AlphaFoldDB" id="A0A365GYQ5"/>
<feature type="domain" description="N-acetyltransferase" evidence="1">
    <location>
        <begin position="14"/>
        <end position="160"/>
    </location>
</feature>
<keyword evidence="3" id="KW-1185">Reference proteome</keyword>
<dbReference type="Pfam" id="PF00583">
    <property type="entry name" value="Acetyltransf_1"/>
    <property type="match status" value="1"/>
</dbReference>
<dbReference type="PROSITE" id="PS51186">
    <property type="entry name" value="GNAT"/>
    <property type="match status" value="1"/>
</dbReference>
<dbReference type="SUPFAM" id="SSF55729">
    <property type="entry name" value="Acyl-CoA N-acyltransferases (Nat)"/>
    <property type="match status" value="1"/>
</dbReference>
<accession>A0A365GYQ5</accession>
<dbReference type="Gene3D" id="3.40.630.30">
    <property type="match status" value="1"/>
</dbReference>
<comment type="caution">
    <text evidence="2">The sequence shown here is derived from an EMBL/GenBank/DDBJ whole genome shotgun (WGS) entry which is preliminary data.</text>
</comment>
<protein>
    <submittedName>
        <fullName evidence="2">GNAT family N-acetyltransferase</fullName>
    </submittedName>
</protein>